<evidence type="ECO:0000256" key="6">
    <source>
        <dbReference type="ARBA" id="ARBA00023040"/>
    </source>
</evidence>
<dbReference type="GO" id="GO:0004984">
    <property type="term" value="F:olfactory receptor activity"/>
    <property type="evidence" value="ECO:0007669"/>
    <property type="project" value="InterPro"/>
</dbReference>
<accession>A0AAV3B4N5</accession>
<sequence>MLNLTSSFVLLAFSDLQYNHAALFSTILVIYTLTWTANLLLLTSIKLSPHLHTPMYFFLGNLSVVDISFSTVTVPKLLSCILHGRATISFLGCFLQMFFFVFLGVTEIFLLSVMAFDRCLAVCIPLHYTSLMNHKVMFILSSSCWVGAFLHSLLHTYVLSQLTYCEDRLIPHFFCDMTPLIKLSCSSTTLAELLIYTEGSIAIIIPFLFILISYVLIGWTIVRMKTSNNRSKAFSSCSSHLMVICLFYGTIIFIYFRPPSVYSSQYDRIVSMAYTIITPMLNPFIYSLRNQPVKEALTKVIMQSFLDM</sequence>
<evidence type="ECO:0000256" key="10">
    <source>
        <dbReference type="RuleBase" id="RU000688"/>
    </source>
</evidence>
<protein>
    <recommendedName>
        <fullName evidence="11">Olfactory receptor</fullName>
    </recommendedName>
</protein>
<keyword evidence="2 11" id="KW-1003">Cell membrane</keyword>
<dbReference type="Pfam" id="PF13853">
    <property type="entry name" value="7tm_4"/>
    <property type="match status" value="1"/>
</dbReference>
<evidence type="ECO:0000256" key="7">
    <source>
        <dbReference type="ARBA" id="ARBA00023136"/>
    </source>
</evidence>
<dbReference type="InterPro" id="IPR000725">
    <property type="entry name" value="Olfact_rcpt"/>
</dbReference>
<dbReference type="PROSITE" id="PS00237">
    <property type="entry name" value="G_PROTEIN_RECEP_F1_1"/>
    <property type="match status" value="1"/>
</dbReference>
<evidence type="ECO:0000256" key="1">
    <source>
        <dbReference type="ARBA" id="ARBA00004651"/>
    </source>
</evidence>
<dbReference type="FunFam" id="1.20.1070.10:FF:000015">
    <property type="entry name" value="Olfactory receptor"/>
    <property type="match status" value="1"/>
</dbReference>
<feature type="domain" description="G-protein coupled receptors family 1 profile" evidence="12">
    <location>
        <begin position="37"/>
        <end position="286"/>
    </location>
</feature>
<feature type="transmembrane region" description="Helical" evidence="11">
    <location>
        <begin position="201"/>
        <end position="222"/>
    </location>
</feature>
<name>A0AAV3B4N5_PYXAD</name>
<dbReference type="PROSITE" id="PS50262">
    <property type="entry name" value="G_PROTEIN_RECEP_F1_2"/>
    <property type="match status" value="1"/>
</dbReference>
<comment type="similarity">
    <text evidence="10">Belongs to the G-protein coupled receptor 1 family.</text>
</comment>
<keyword evidence="9 10" id="KW-0807">Transducer</keyword>
<gene>
    <name evidence="13" type="ORF">GDO54_000132</name>
</gene>
<feature type="transmembrane region" description="Helical" evidence="11">
    <location>
        <begin position="136"/>
        <end position="154"/>
    </location>
</feature>
<feature type="transmembrane region" description="Helical" evidence="11">
    <location>
        <begin position="55"/>
        <end position="74"/>
    </location>
</feature>
<dbReference type="PANTHER" id="PTHR26452">
    <property type="entry name" value="OLFACTORY RECEPTOR"/>
    <property type="match status" value="1"/>
</dbReference>
<keyword evidence="14" id="KW-1185">Reference proteome</keyword>
<feature type="transmembrane region" description="Helical" evidence="11">
    <location>
        <begin position="94"/>
        <end position="116"/>
    </location>
</feature>
<dbReference type="InterPro" id="IPR050516">
    <property type="entry name" value="Olfactory_GPCR"/>
</dbReference>
<dbReference type="EMBL" id="DYDO01000001">
    <property type="protein sequence ID" value="DBA32331.1"/>
    <property type="molecule type" value="Genomic_DNA"/>
</dbReference>
<evidence type="ECO:0000256" key="9">
    <source>
        <dbReference type="ARBA" id="ARBA00023224"/>
    </source>
</evidence>
<comment type="caution">
    <text evidence="13">The sequence shown here is derived from an EMBL/GenBank/DDBJ whole genome shotgun (WGS) entry which is preliminary data.</text>
</comment>
<feature type="transmembrane region" description="Helical" evidence="11">
    <location>
        <begin position="268"/>
        <end position="288"/>
    </location>
</feature>
<dbReference type="AlphaFoldDB" id="A0AAV3B4N5"/>
<keyword evidence="11" id="KW-0716">Sensory transduction</keyword>
<keyword evidence="8 10" id="KW-0675">Receptor</keyword>
<dbReference type="PRINTS" id="PR00237">
    <property type="entry name" value="GPCRRHODOPSN"/>
</dbReference>
<dbReference type="InterPro" id="IPR017452">
    <property type="entry name" value="GPCR_Rhodpsn_7TM"/>
</dbReference>
<reference evidence="13" key="1">
    <citation type="thesis" date="2020" institute="ProQuest LLC" country="789 East Eisenhower Parkway, Ann Arbor, MI, USA">
        <title>Comparative Genomics and Chromosome Evolution.</title>
        <authorList>
            <person name="Mudd A.B."/>
        </authorList>
    </citation>
    <scope>NUCLEOTIDE SEQUENCE</scope>
    <source>
        <strain evidence="13">1538</strain>
        <tissue evidence="13">Blood</tissue>
    </source>
</reference>
<dbReference type="CDD" id="cd13954">
    <property type="entry name" value="7tmA_OR"/>
    <property type="match status" value="1"/>
</dbReference>
<evidence type="ECO:0000256" key="2">
    <source>
        <dbReference type="ARBA" id="ARBA00022475"/>
    </source>
</evidence>
<proteinExistence type="inferred from homology"/>
<feature type="transmembrane region" description="Helical" evidence="11">
    <location>
        <begin position="20"/>
        <end position="43"/>
    </location>
</feature>
<feature type="transmembrane region" description="Helical" evidence="11">
    <location>
        <begin position="234"/>
        <end position="256"/>
    </location>
</feature>
<keyword evidence="4 11" id="KW-0552">Olfaction</keyword>
<evidence type="ECO:0000256" key="4">
    <source>
        <dbReference type="ARBA" id="ARBA00022725"/>
    </source>
</evidence>
<evidence type="ECO:0000256" key="5">
    <source>
        <dbReference type="ARBA" id="ARBA00022989"/>
    </source>
</evidence>
<dbReference type="PRINTS" id="PR00245">
    <property type="entry name" value="OLFACTORYR"/>
</dbReference>
<evidence type="ECO:0000313" key="13">
    <source>
        <dbReference type="EMBL" id="DBA32331.1"/>
    </source>
</evidence>
<evidence type="ECO:0000256" key="8">
    <source>
        <dbReference type="ARBA" id="ARBA00023170"/>
    </source>
</evidence>
<evidence type="ECO:0000259" key="12">
    <source>
        <dbReference type="PROSITE" id="PS50262"/>
    </source>
</evidence>
<evidence type="ECO:0000256" key="11">
    <source>
        <dbReference type="RuleBase" id="RU363047"/>
    </source>
</evidence>
<keyword evidence="3 10" id="KW-0812">Transmembrane</keyword>
<keyword evidence="5 11" id="KW-1133">Transmembrane helix</keyword>
<dbReference type="Proteomes" id="UP001181693">
    <property type="component" value="Unassembled WGS sequence"/>
</dbReference>
<keyword evidence="6 10" id="KW-0297">G-protein coupled receptor</keyword>
<organism evidence="13 14">
    <name type="scientific">Pyxicephalus adspersus</name>
    <name type="common">African bullfrog</name>
    <dbReference type="NCBI Taxonomy" id="30357"/>
    <lineage>
        <taxon>Eukaryota</taxon>
        <taxon>Metazoa</taxon>
        <taxon>Chordata</taxon>
        <taxon>Craniata</taxon>
        <taxon>Vertebrata</taxon>
        <taxon>Euteleostomi</taxon>
        <taxon>Amphibia</taxon>
        <taxon>Batrachia</taxon>
        <taxon>Anura</taxon>
        <taxon>Neobatrachia</taxon>
        <taxon>Ranoidea</taxon>
        <taxon>Pyxicephalidae</taxon>
        <taxon>Pyxicephalinae</taxon>
        <taxon>Pyxicephalus</taxon>
    </lineage>
</organism>
<dbReference type="SUPFAM" id="SSF81321">
    <property type="entry name" value="Family A G protein-coupled receptor-like"/>
    <property type="match status" value="1"/>
</dbReference>
<keyword evidence="7 11" id="KW-0472">Membrane</keyword>
<comment type="subcellular location">
    <subcellularLocation>
        <location evidence="1 11">Cell membrane</location>
        <topology evidence="1 11">Multi-pass membrane protein</topology>
    </subcellularLocation>
</comment>
<dbReference type="GO" id="GO:0004930">
    <property type="term" value="F:G protein-coupled receptor activity"/>
    <property type="evidence" value="ECO:0007669"/>
    <property type="project" value="UniProtKB-KW"/>
</dbReference>
<dbReference type="GO" id="GO:0005886">
    <property type="term" value="C:plasma membrane"/>
    <property type="evidence" value="ECO:0007669"/>
    <property type="project" value="UniProtKB-SubCell"/>
</dbReference>
<dbReference type="InterPro" id="IPR000276">
    <property type="entry name" value="GPCR_Rhodpsn"/>
</dbReference>
<evidence type="ECO:0000256" key="3">
    <source>
        <dbReference type="ARBA" id="ARBA00022692"/>
    </source>
</evidence>
<evidence type="ECO:0000313" key="14">
    <source>
        <dbReference type="Proteomes" id="UP001181693"/>
    </source>
</evidence>
<dbReference type="Gene3D" id="1.20.1070.10">
    <property type="entry name" value="Rhodopsin 7-helix transmembrane proteins"/>
    <property type="match status" value="1"/>
</dbReference>